<dbReference type="GeneID" id="106465193"/>
<organism evidence="4 5">
    <name type="scientific">Limulus polyphemus</name>
    <name type="common">Atlantic horseshoe crab</name>
    <dbReference type="NCBI Taxonomy" id="6850"/>
    <lineage>
        <taxon>Eukaryota</taxon>
        <taxon>Metazoa</taxon>
        <taxon>Ecdysozoa</taxon>
        <taxon>Arthropoda</taxon>
        <taxon>Chelicerata</taxon>
        <taxon>Merostomata</taxon>
        <taxon>Xiphosura</taxon>
        <taxon>Limulidae</taxon>
        <taxon>Limulus</taxon>
    </lineage>
</organism>
<dbReference type="RefSeq" id="XP_022248751.1">
    <property type="nucleotide sequence ID" value="XM_022393043.1"/>
</dbReference>
<dbReference type="PROSITE" id="PS50006">
    <property type="entry name" value="FHA_DOMAIN"/>
    <property type="match status" value="1"/>
</dbReference>
<dbReference type="PANTHER" id="PTHR10887:SF495">
    <property type="entry name" value="HELICASE SENATAXIN ISOFORM X1-RELATED"/>
    <property type="match status" value="1"/>
</dbReference>
<feature type="domain" description="FHA" evidence="3">
    <location>
        <begin position="38"/>
        <end position="90"/>
    </location>
</feature>
<proteinExistence type="predicted"/>
<dbReference type="InterPro" id="IPR027417">
    <property type="entry name" value="P-loop_NTPase"/>
</dbReference>
<dbReference type="InterPro" id="IPR000253">
    <property type="entry name" value="FHA_dom"/>
</dbReference>
<keyword evidence="4" id="KW-1185">Reference proteome</keyword>
<feature type="region of interest" description="Disordered" evidence="2">
    <location>
        <begin position="296"/>
        <end position="315"/>
    </location>
</feature>
<feature type="compositionally biased region" description="Basic and acidic residues" evidence="2">
    <location>
        <begin position="802"/>
        <end position="817"/>
    </location>
</feature>
<name>A0ABM1SYP5_LIMPO</name>
<gene>
    <name evidence="5 6" type="primary">LOC106465193</name>
</gene>
<feature type="region of interest" description="Disordered" evidence="2">
    <location>
        <begin position="836"/>
        <end position="871"/>
    </location>
</feature>
<dbReference type="RefSeq" id="XP_022248752.1">
    <property type="nucleotide sequence ID" value="XM_022393044.1"/>
</dbReference>
<dbReference type="CDD" id="cd18042">
    <property type="entry name" value="DEXXQc_SETX"/>
    <property type="match status" value="1"/>
</dbReference>
<dbReference type="Pfam" id="PF13086">
    <property type="entry name" value="AAA_11"/>
    <property type="match status" value="1"/>
</dbReference>
<dbReference type="SMART" id="SM00240">
    <property type="entry name" value="FHA"/>
    <property type="match status" value="1"/>
</dbReference>
<evidence type="ECO:0000313" key="5">
    <source>
        <dbReference type="RefSeq" id="XP_022248751.1"/>
    </source>
</evidence>
<evidence type="ECO:0000313" key="6">
    <source>
        <dbReference type="RefSeq" id="XP_022248752.1"/>
    </source>
</evidence>
<evidence type="ECO:0000256" key="1">
    <source>
        <dbReference type="SAM" id="Coils"/>
    </source>
</evidence>
<reference evidence="5 6" key="1">
    <citation type="submission" date="2025-05" db="UniProtKB">
        <authorList>
            <consortium name="RefSeq"/>
        </authorList>
    </citation>
    <scope>IDENTIFICATION</scope>
    <source>
        <tissue evidence="5 6">Muscle</tissue>
    </source>
</reference>
<feature type="region of interest" description="Disordered" evidence="2">
    <location>
        <begin position="782"/>
        <end position="817"/>
    </location>
</feature>
<dbReference type="SUPFAM" id="SSF52540">
    <property type="entry name" value="P-loop containing nucleoside triphosphate hydrolases"/>
    <property type="match status" value="1"/>
</dbReference>
<feature type="compositionally biased region" description="Polar residues" evidence="2">
    <location>
        <begin position="850"/>
        <end position="868"/>
    </location>
</feature>
<dbReference type="InterPro" id="IPR041677">
    <property type="entry name" value="DNA2/NAM7_AAA_11"/>
</dbReference>
<dbReference type="InterPro" id="IPR047187">
    <property type="entry name" value="SF1_C_Upf1"/>
</dbReference>
<dbReference type="InterPro" id="IPR008984">
    <property type="entry name" value="SMAD_FHA_dom_sf"/>
</dbReference>
<dbReference type="Proteomes" id="UP000694941">
    <property type="component" value="Unplaced"/>
</dbReference>
<dbReference type="CDD" id="cd18808">
    <property type="entry name" value="SF1_C_Upf1"/>
    <property type="match status" value="1"/>
</dbReference>
<dbReference type="InterPro" id="IPR045055">
    <property type="entry name" value="DNA2/NAM7-like"/>
</dbReference>
<dbReference type="PANTHER" id="PTHR10887">
    <property type="entry name" value="DNA2/NAM7 HELICASE FAMILY"/>
    <property type="match status" value="1"/>
</dbReference>
<dbReference type="SUPFAM" id="SSF49879">
    <property type="entry name" value="SMAD/FHA domain"/>
    <property type="match status" value="1"/>
</dbReference>
<feature type="compositionally biased region" description="Basic residues" evidence="2">
    <location>
        <begin position="1020"/>
        <end position="1029"/>
    </location>
</feature>
<accession>A0ABM1SYP5</accession>
<dbReference type="InterPro" id="IPR041679">
    <property type="entry name" value="DNA2/NAM7-like_C"/>
</dbReference>
<protein>
    <submittedName>
        <fullName evidence="5 6">Uncharacterized protein LOC106465193</fullName>
    </submittedName>
</protein>
<feature type="coiled-coil region" evidence="1">
    <location>
        <begin position="1638"/>
        <end position="1706"/>
    </location>
</feature>
<evidence type="ECO:0000259" key="3">
    <source>
        <dbReference type="PROSITE" id="PS50006"/>
    </source>
</evidence>
<dbReference type="Pfam" id="PF00498">
    <property type="entry name" value="FHA"/>
    <property type="match status" value="1"/>
</dbReference>
<dbReference type="Gene3D" id="2.60.200.20">
    <property type="match status" value="1"/>
</dbReference>
<feature type="compositionally biased region" description="Basic and acidic residues" evidence="2">
    <location>
        <begin position="303"/>
        <end position="315"/>
    </location>
</feature>
<dbReference type="Gene3D" id="3.40.50.300">
    <property type="entry name" value="P-loop containing nucleotide triphosphate hydrolases"/>
    <property type="match status" value="2"/>
</dbReference>
<dbReference type="Pfam" id="PF13087">
    <property type="entry name" value="AAA_12"/>
    <property type="match status" value="1"/>
</dbReference>
<feature type="region of interest" description="Disordered" evidence="2">
    <location>
        <begin position="1003"/>
        <end position="1034"/>
    </location>
</feature>
<keyword evidence="1" id="KW-0175">Coiled coil</keyword>
<evidence type="ECO:0000313" key="4">
    <source>
        <dbReference type="Proteomes" id="UP000694941"/>
    </source>
</evidence>
<sequence length="2040" mass="234120">MELCTPDREMTVSDWELVRIGKYQKHMVLPLYGSGYSNIVGRGTLVKDSQRIVSSLVSRQHATLHVKDEDGCYITDLKSLNGIYINGKRIKPDFQHILHNGDAIGIGVPNGLKEDHFEFMLLRKSLSPFHEKNKINEKCQDILLFSNTSYNNEISKENTESNFMVTTQNVNVGVSHSDISQDKRHSSIDIDQNTCNKSPAPLQVHSWLNISGGVGKIKQENDICDNQGTNKRINHTYTCGRTERPISIATFQNNPQCTGDSKEKAGICGKQKISNCNAHADTNNQLQEFSQVDPLVNSFKSGHNSEQKQETSEKPVIDAEINQLESCTMRTACALSPCKVLLKKWNSKEYLSMTIDERETFSNLDNTLNQSSASPDNEVSILRTRRKNVRPVTSDSLPSKSTLPHPVFYQKADFKRDNWQIPRSSHCGSTNCVQILDVEQKTVITEKKNSPIAETKVENITAKKEYFHVDEIKVENISTEKESSPIDKIKVENRLDSFKPRFFVSSVQNEKSIFEDTKEKRTVIKQEKNIKKCEDRTAFVQLEDFSGTIEKYLHEDKIRVDLHEHACTRGPDENNAIDISTVESKNPVSKQKEEVLSEEEGVSCIKIEPGDVYSQQDEVILISDDEEYCASQSSSYLPSKELESLKCDSLSEDSDDEIIVLQDKSFEILDEFLPCNDQENKNFEEEEKETKDVNILGSSDGVALMENKDVFQKVTQDSEFGSNVALETVDDMPLQNVEKKIMEIEEQLRKRLKWEREEKNENSQTKIDESKLNTLEVEHFSDKNQKTKSVASGGKIDGVNNKVKDNEANEENSENHVMDNWEDFFPELSQAFYSEDVESNESNKDIPELSTYTSSSLPNTESGFSTNKPLVCVEPMPRNFDQRLEDFRQRQNQKRNNQTKLTEPLPMHCKLERSRGRETQLREPQNTFNSQKRGISKYTFFNKDQVKNQRKVIPTAFITNSVKRPENTFYPANRKKIEALKRKNETKSSRQKIMEQMNYRIRMPGGGSAVKKKKEDTGAHKQRSTRTPRKWSEMDKKTNSFLHCATQKTGNMIVKKIDNRYAKKIDKESERFRSRSAFLTEHASNQNKQVNESAVSYPTDAALRKRKQSSSDYLDNFKIPRLSKSFSVECSVEENNKLTTETNGIKSCVNKDITCKVKSVNEPKKRISHLNKQNYCLSETPEHLKSMLAHEAQVIKQLKSQTNCQKNTSHKKQKVRFADAEGKELVENYFEDRYKLSYSIPTTSKAEQQYQTFPSTTIVNTHPTVSLNADKALLTMLKWFSRWLKEQEQKNHPPTMKDMKVCELDGYPQETRACYKSIDEYFKINFSLLLYEAWEQAYQSWREGTAKNSLITHLVEVLSYQHEEKFLRITCVTVINTELIKKDLIPVEGHFVLFDLRSTSGQLTQVFGYVVGREIQPRNPQMQKKIRTILNVDDTNLSNKDRHSLVFTLRTKYMAESIDQRKLSKVQILCYMRPLLRQFEALSNVSRSLLVRDILEPRTTTCELIAPRHTSSVCGSFNETQTKVIISITERVFCPYPIPLIALLQGPPGTGKTYLIVGLIQNLLHRSSSLKVETSSKILVVAPSNAAVDEIGRRLIKLKEREKLKGKKVKFVRIGQPSHIHPEVHMYHIENLVNMNINRKISEEKKKLEGKIRRLKATSEELATDIQKRKKDGCPQIVVQKYEVEYTKHLKQLQVLENKVKELNTRKYVSEKHKESAYRKEILQNADIILSTLSSCRMNALEVAYGRESNVHFTCCIVDEACQCSEPEVLIPLQYGITKLVLVGDPQQLPATVISKRAYQYKFQTSLFERFYCYFQTQCVNPVCMLTEQYRMHSQICMFPSKHFYQNRLKTPPFVDKLSLSFPLIPYSLINILESKETSNQGGNISNLPEANFIMDLCTNLLLLVPEGTTCGIITPYQSQRVLFQHLLRTNREIKKLNTYIEVNTVDGFQGREKDIIILSCVRAHNNTGTIGFVANHQRLNVACTRAKKTLIICGHLISFETHKHWQELIENGKERELLIEVNLSTDITSVVNKLIKQLV</sequence>
<evidence type="ECO:0000256" key="2">
    <source>
        <dbReference type="SAM" id="MobiDB-lite"/>
    </source>
</evidence>